<feature type="transmembrane region" description="Helical" evidence="14">
    <location>
        <begin position="81"/>
        <end position="103"/>
    </location>
</feature>
<dbReference type="AlphaFoldDB" id="A0A1B6KY13"/>
<evidence type="ECO:0000256" key="5">
    <source>
        <dbReference type="ARBA" id="ARBA00014515"/>
    </source>
</evidence>
<keyword evidence="10" id="KW-0969">Cilium</keyword>
<dbReference type="PANTHER" id="PTHR13306">
    <property type="entry name" value="TRANSMEMBRANE PROTEIN 138"/>
    <property type="match status" value="1"/>
</dbReference>
<name>A0A1B6KY13_9HEMI</name>
<feature type="non-terminal residue" evidence="15">
    <location>
        <position position="1"/>
    </location>
</feature>
<keyword evidence="12" id="KW-0325">Glycoprotein</keyword>
<evidence type="ECO:0000256" key="11">
    <source>
        <dbReference type="ARBA" id="ARBA00023136"/>
    </source>
</evidence>
<dbReference type="Pfam" id="PF14935">
    <property type="entry name" value="TMEM138"/>
    <property type="match status" value="1"/>
</dbReference>
<comment type="similarity">
    <text evidence="4">Belongs to the TMEM138 family.</text>
</comment>
<dbReference type="InterPro" id="IPR024133">
    <property type="entry name" value="TM_138"/>
</dbReference>
<accession>A0A1B6KY13</accession>
<evidence type="ECO:0000256" key="12">
    <source>
        <dbReference type="ARBA" id="ARBA00023180"/>
    </source>
</evidence>
<sequence length="202" mass="23456">VTPGYLCLCFVELCSPLVYSTYTFDLHCCTYPVTPRCLIIKMLITQIKYSVVLFFQLSLLVIDLAINAFGDKIRYNSGLLLLLYIIQDSLQVLSLTVLFISIFQTNVFQAGFVELLYARFRGAVVTAMIYLLLTVCLQTWALTERWDTPLSYSWPTFMGILYTLQRAASCFHYYCYKKSILCLTDPRLYDDNWITQQIRESR</sequence>
<organism evidence="15">
    <name type="scientific">Graphocephala atropunctata</name>
    <dbReference type="NCBI Taxonomy" id="36148"/>
    <lineage>
        <taxon>Eukaryota</taxon>
        <taxon>Metazoa</taxon>
        <taxon>Ecdysozoa</taxon>
        <taxon>Arthropoda</taxon>
        <taxon>Hexapoda</taxon>
        <taxon>Insecta</taxon>
        <taxon>Pterygota</taxon>
        <taxon>Neoptera</taxon>
        <taxon>Paraneoptera</taxon>
        <taxon>Hemiptera</taxon>
        <taxon>Auchenorrhyncha</taxon>
        <taxon>Membracoidea</taxon>
        <taxon>Cicadellidae</taxon>
        <taxon>Cicadellinae</taxon>
        <taxon>Cicadellini</taxon>
        <taxon>Graphocephala</taxon>
    </lineage>
</organism>
<evidence type="ECO:0000256" key="7">
    <source>
        <dbReference type="ARBA" id="ARBA00022692"/>
    </source>
</evidence>
<gene>
    <name evidence="15" type="ORF">g.4189</name>
</gene>
<evidence type="ECO:0000256" key="13">
    <source>
        <dbReference type="ARBA" id="ARBA00023273"/>
    </source>
</evidence>
<evidence type="ECO:0000313" key="15">
    <source>
        <dbReference type="EMBL" id="JAT16322.1"/>
    </source>
</evidence>
<dbReference type="GO" id="GO:0005774">
    <property type="term" value="C:vacuolar membrane"/>
    <property type="evidence" value="ECO:0007669"/>
    <property type="project" value="UniProtKB-SubCell"/>
</dbReference>
<dbReference type="PANTHER" id="PTHR13306:SF6">
    <property type="entry name" value="TRANSMEMBRANE PROTEIN 138"/>
    <property type="match status" value="1"/>
</dbReference>
<proteinExistence type="inferred from homology"/>
<keyword evidence="8" id="KW-0970">Cilium biogenesis/degradation</keyword>
<comment type="subcellular location">
    <subcellularLocation>
        <location evidence="3">Cell projection</location>
        <location evidence="3">Cilium</location>
    </subcellularLocation>
    <subcellularLocation>
        <location evidence="2">Vacuole membrane</location>
        <topology evidence="2">Multi-pass membrane protein</topology>
    </subcellularLocation>
</comment>
<dbReference type="GO" id="GO:0005929">
    <property type="term" value="C:cilium"/>
    <property type="evidence" value="ECO:0007669"/>
    <property type="project" value="UniProtKB-SubCell"/>
</dbReference>
<feature type="transmembrane region" description="Helical" evidence="14">
    <location>
        <begin position="123"/>
        <end position="142"/>
    </location>
</feature>
<evidence type="ECO:0000256" key="10">
    <source>
        <dbReference type="ARBA" id="ARBA00023069"/>
    </source>
</evidence>
<keyword evidence="13" id="KW-0966">Cell projection</keyword>
<evidence type="ECO:0000256" key="1">
    <source>
        <dbReference type="ARBA" id="ARBA00003709"/>
    </source>
</evidence>
<feature type="transmembrane region" description="Helical" evidence="14">
    <location>
        <begin position="49"/>
        <end position="69"/>
    </location>
</feature>
<keyword evidence="7 14" id="KW-0812">Transmembrane</keyword>
<feature type="transmembrane region" description="Helical" evidence="14">
    <location>
        <begin position="154"/>
        <end position="174"/>
    </location>
</feature>
<evidence type="ECO:0000256" key="9">
    <source>
        <dbReference type="ARBA" id="ARBA00022989"/>
    </source>
</evidence>
<reference evidence="15" key="1">
    <citation type="submission" date="2015-11" db="EMBL/GenBank/DDBJ databases">
        <title>De novo transcriptome assembly of four potential Pierce s Disease insect vectors from Arizona vineyards.</title>
        <authorList>
            <person name="Tassone E.E."/>
        </authorList>
    </citation>
    <scope>NUCLEOTIDE SEQUENCE</scope>
</reference>
<evidence type="ECO:0000256" key="14">
    <source>
        <dbReference type="SAM" id="Phobius"/>
    </source>
</evidence>
<evidence type="ECO:0000256" key="2">
    <source>
        <dbReference type="ARBA" id="ARBA00004128"/>
    </source>
</evidence>
<evidence type="ECO:0000256" key="6">
    <source>
        <dbReference type="ARBA" id="ARBA00022554"/>
    </source>
</evidence>
<keyword evidence="11 14" id="KW-0472">Membrane</keyword>
<comment type="function">
    <text evidence="1">Required for ciliogenesis.</text>
</comment>
<keyword evidence="9 14" id="KW-1133">Transmembrane helix</keyword>
<evidence type="ECO:0000256" key="3">
    <source>
        <dbReference type="ARBA" id="ARBA00004138"/>
    </source>
</evidence>
<dbReference type="GO" id="GO:0030030">
    <property type="term" value="P:cell projection organization"/>
    <property type="evidence" value="ECO:0007669"/>
    <property type="project" value="UniProtKB-KW"/>
</dbReference>
<keyword evidence="6" id="KW-0926">Vacuole</keyword>
<dbReference type="EMBL" id="GEBQ01023655">
    <property type="protein sequence ID" value="JAT16322.1"/>
    <property type="molecule type" value="Transcribed_RNA"/>
</dbReference>
<protein>
    <recommendedName>
        <fullName evidence="5">Transmembrane protein 138</fullName>
    </recommendedName>
</protein>
<evidence type="ECO:0000256" key="4">
    <source>
        <dbReference type="ARBA" id="ARBA00010572"/>
    </source>
</evidence>
<evidence type="ECO:0000256" key="8">
    <source>
        <dbReference type="ARBA" id="ARBA00022794"/>
    </source>
</evidence>